<evidence type="ECO:0000256" key="2">
    <source>
        <dbReference type="SAM" id="MobiDB-lite"/>
    </source>
</evidence>
<dbReference type="AlphaFoldDB" id="Q6CIE1"/>
<dbReference type="eggNOG" id="ENOG502S4M4">
    <property type="taxonomic scope" value="Eukaryota"/>
</dbReference>
<dbReference type="Pfam" id="PF08577">
    <property type="entry name" value="PI31_Prot_C"/>
    <property type="match status" value="1"/>
</dbReference>
<protein>
    <submittedName>
        <fullName evidence="4">KLLA0F27379p</fullName>
    </submittedName>
</protein>
<dbReference type="InParanoid" id="Q6CIE1"/>
<sequence>MAEIQSKVALVTKFVLKFLEDQNIINQSSGLRWKNNSAKSATVVIVVEPETASKVFKKHLSDLEVVALEMGNSEKCMVNICSDDDSLVQGIFQYSTLFGEQPSLSFPISESEINSLYTDEVFKIIQTKFKLFAGLSGSALRERPSRSPRIDELQSKDKDDIFKERVERMVANQPPRNPQIPGFDDEYEIQTGPGIPSSGEFGVPGLGLPVSGYGDNDLYPNGLRFPQDFDPLNRNSTNQQGGMIYDPFRGTGPSPNPQSGNHDPGQNSSPAGPQFPGTKYDDPYGRINRQGGGGGFI</sequence>
<evidence type="ECO:0000313" key="4">
    <source>
        <dbReference type="EMBL" id="CAG99006.1"/>
    </source>
</evidence>
<dbReference type="PaxDb" id="284590-Q6CIE1"/>
<dbReference type="Proteomes" id="UP000000598">
    <property type="component" value="Chromosome F"/>
</dbReference>
<comment type="similarity">
    <text evidence="1">Belongs to the proteasome inhibitor PI31 family.</text>
</comment>
<reference evidence="4 5" key="1">
    <citation type="journal article" date="2004" name="Nature">
        <title>Genome evolution in yeasts.</title>
        <authorList>
            <consortium name="Genolevures"/>
            <person name="Dujon B."/>
            <person name="Sherman D."/>
            <person name="Fischer G."/>
            <person name="Durrens P."/>
            <person name="Casaregola S."/>
            <person name="Lafontaine I."/>
            <person name="de Montigny J."/>
            <person name="Marck C."/>
            <person name="Neuveglise C."/>
            <person name="Talla E."/>
            <person name="Goffard N."/>
            <person name="Frangeul L."/>
            <person name="Aigle M."/>
            <person name="Anthouard V."/>
            <person name="Babour A."/>
            <person name="Barbe V."/>
            <person name="Barnay S."/>
            <person name="Blanchin S."/>
            <person name="Beckerich J.M."/>
            <person name="Beyne E."/>
            <person name="Bleykasten C."/>
            <person name="Boisrame A."/>
            <person name="Boyer J."/>
            <person name="Cattolico L."/>
            <person name="Confanioleri F."/>
            <person name="de Daruvar A."/>
            <person name="Despons L."/>
            <person name="Fabre E."/>
            <person name="Fairhead C."/>
            <person name="Ferry-Dumazet H."/>
            <person name="Groppi A."/>
            <person name="Hantraye F."/>
            <person name="Hennequin C."/>
            <person name="Jauniaux N."/>
            <person name="Joyet P."/>
            <person name="Kachouri R."/>
            <person name="Kerrest A."/>
            <person name="Koszul R."/>
            <person name="Lemaire M."/>
            <person name="Lesur I."/>
            <person name="Ma L."/>
            <person name="Muller H."/>
            <person name="Nicaud J.M."/>
            <person name="Nikolski M."/>
            <person name="Oztas S."/>
            <person name="Ozier-Kalogeropoulos O."/>
            <person name="Pellenz S."/>
            <person name="Potier S."/>
            <person name="Richard G.F."/>
            <person name="Straub M.L."/>
            <person name="Suleau A."/>
            <person name="Swennene D."/>
            <person name="Tekaia F."/>
            <person name="Wesolowski-Louvel M."/>
            <person name="Westhof E."/>
            <person name="Wirth B."/>
            <person name="Zeniou-Meyer M."/>
            <person name="Zivanovic I."/>
            <person name="Bolotin-Fukuhara M."/>
            <person name="Thierry A."/>
            <person name="Bouchier C."/>
            <person name="Caudron B."/>
            <person name="Scarpelli C."/>
            <person name="Gaillardin C."/>
            <person name="Weissenbach J."/>
            <person name="Wincker P."/>
            <person name="Souciet J.L."/>
        </authorList>
    </citation>
    <scope>NUCLEOTIDE SEQUENCE [LARGE SCALE GENOMIC DNA]</scope>
    <source>
        <strain evidence="5">ATCC 8585 / CBS 2359 / DSM 70799 / NBRC 1267 / NRRL Y-1140 / WM37</strain>
    </source>
</reference>
<accession>Q6CIE1</accession>
<dbReference type="STRING" id="284590.Q6CIE1"/>
<proteinExistence type="inferred from homology"/>
<dbReference type="OMA" id="KCMISLC"/>
<feature type="compositionally biased region" description="Polar residues" evidence="2">
    <location>
        <begin position="257"/>
        <end position="271"/>
    </location>
</feature>
<feature type="domain" description="PI31 proteasome regulator C-terminal" evidence="3">
    <location>
        <begin position="213"/>
        <end position="286"/>
    </location>
</feature>
<dbReference type="KEGG" id="kla:KLLA0_F27379g"/>
<dbReference type="InterPro" id="IPR013886">
    <property type="entry name" value="PI31_Prot_C"/>
</dbReference>
<gene>
    <name evidence="4" type="ORF">KLLA0_F27379g</name>
</gene>
<dbReference type="FunCoup" id="Q6CIE1">
    <property type="interactions" value="136"/>
</dbReference>
<organism evidence="4 5">
    <name type="scientific">Kluyveromyces lactis (strain ATCC 8585 / CBS 2359 / DSM 70799 / NBRC 1267 / NRRL Y-1140 / WM37)</name>
    <name type="common">Yeast</name>
    <name type="synonym">Candida sphaerica</name>
    <dbReference type="NCBI Taxonomy" id="284590"/>
    <lineage>
        <taxon>Eukaryota</taxon>
        <taxon>Fungi</taxon>
        <taxon>Dikarya</taxon>
        <taxon>Ascomycota</taxon>
        <taxon>Saccharomycotina</taxon>
        <taxon>Saccharomycetes</taxon>
        <taxon>Saccharomycetales</taxon>
        <taxon>Saccharomycetaceae</taxon>
        <taxon>Kluyveromyces</taxon>
    </lineage>
</organism>
<keyword evidence="5" id="KW-1185">Reference proteome</keyword>
<evidence type="ECO:0000256" key="1">
    <source>
        <dbReference type="ARBA" id="ARBA00006405"/>
    </source>
</evidence>
<evidence type="ECO:0000313" key="5">
    <source>
        <dbReference type="Proteomes" id="UP000000598"/>
    </source>
</evidence>
<evidence type="ECO:0000259" key="3">
    <source>
        <dbReference type="Pfam" id="PF08577"/>
    </source>
</evidence>
<dbReference type="EMBL" id="CR382126">
    <property type="protein sequence ID" value="CAG99006.1"/>
    <property type="molecule type" value="Genomic_DNA"/>
</dbReference>
<feature type="region of interest" description="Disordered" evidence="2">
    <location>
        <begin position="224"/>
        <end position="297"/>
    </location>
</feature>
<name>Q6CIE1_KLULA</name>
<dbReference type="HOGENOM" id="CLU_078546_0_0_1"/>